<comment type="caution">
    <text evidence="2">The sequence shown here is derived from an EMBL/GenBank/DDBJ whole genome shotgun (WGS) entry which is preliminary data.</text>
</comment>
<keyword evidence="3" id="KW-1185">Reference proteome</keyword>
<dbReference type="Pfam" id="PF01584">
    <property type="entry name" value="CheW"/>
    <property type="match status" value="1"/>
</dbReference>
<sequence length="140" mass="15635">MPKVLVFTTYDQEYAIDIGAVREIRNWVQATPIPSSPSFMEGIINIRGTVIPLVDFCKKINPSSDNGEKKAMVIIENGEKTVSFSVNNVSDIIDYDENSRKNLPDVSQGDVSTFLEGILSIEGRVIFILDIPNLIKECFH</sequence>
<evidence type="ECO:0000313" key="2">
    <source>
        <dbReference type="EMBL" id="GAD26868.1"/>
    </source>
</evidence>
<dbReference type="PANTHER" id="PTHR22617:SF23">
    <property type="entry name" value="CHEMOTAXIS PROTEIN CHEW"/>
    <property type="match status" value="1"/>
</dbReference>
<dbReference type="RefSeq" id="WP_007283815.1">
    <property type="nucleotide sequence ID" value="NZ_BASM01000025.1"/>
</dbReference>
<feature type="domain" description="CheW-like" evidence="1">
    <location>
        <begin position="1"/>
        <end position="140"/>
    </location>
</feature>
<dbReference type="Proteomes" id="UP000018209">
    <property type="component" value="Unassembled WGS sequence"/>
</dbReference>
<dbReference type="Gene3D" id="2.40.50.180">
    <property type="entry name" value="CheA-289, Domain 4"/>
    <property type="match status" value="1"/>
</dbReference>
<dbReference type="EMBL" id="BASM01000025">
    <property type="protein sequence ID" value="GAD26868.1"/>
    <property type="molecule type" value="Genomic_DNA"/>
</dbReference>
<organism evidence="2 3">
    <name type="scientific">Gluconobacter thailandicus NBRC 3257</name>
    <dbReference type="NCBI Taxonomy" id="1381097"/>
    <lineage>
        <taxon>Bacteria</taxon>
        <taxon>Pseudomonadati</taxon>
        <taxon>Pseudomonadota</taxon>
        <taxon>Alphaproteobacteria</taxon>
        <taxon>Acetobacterales</taxon>
        <taxon>Acetobacteraceae</taxon>
        <taxon>Gluconobacter</taxon>
    </lineage>
</organism>
<proteinExistence type="predicted"/>
<dbReference type="PROSITE" id="PS50851">
    <property type="entry name" value="CHEW"/>
    <property type="match status" value="1"/>
</dbReference>
<gene>
    <name evidence="2" type="ORF">NBRC3257_1867</name>
</gene>
<accession>A0ABQ0IZC6</accession>
<dbReference type="SMART" id="SM00260">
    <property type="entry name" value="CheW"/>
    <property type="match status" value="1"/>
</dbReference>
<name>A0ABQ0IZC6_GLUTH</name>
<evidence type="ECO:0000259" key="1">
    <source>
        <dbReference type="PROSITE" id="PS50851"/>
    </source>
</evidence>
<dbReference type="SUPFAM" id="SSF50341">
    <property type="entry name" value="CheW-like"/>
    <property type="match status" value="1"/>
</dbReference>
<protein>
    <submittedName>
        <fullName evidence="2">Chemotaxis protein CheW</fullName>
    </submittedName>
</protein>
<dbReference type="PANTHER" id="PTHR22617">
    <property type="entry name" value="CHEMOTAXIS SENSOR HISTIDINE KINASE-RELATED"/>
    <property type="match status" value="1"/>
</dbReference>
<dbReference type="InterPro" id="IPR039315">
    <property type="entry name" value="CheW"/>
</dbReference>
<evidence type="ECO:0000313" key="3">
    <source>
        <dbReference type="Proteomes" id="UP000018209"/>
    </source>
</evidence>
<dbReference type="Gene3D" id="2.30.30.40">
    <property type="entry name" value="SH3 Domains"/>
    <property type="match status" value="1"/>
</dbReference>
<dbReference type="InterPro" id="IPR036061">
    <property type="entry name" value="CheW-like_dom_sf"/>
</dbReference>
<dbReference type="InterPro" id="IPR002545">
    <property type="entry name" value="CheW-lke_dom"/>
</dbReference>
<reference evidence="2 3" key="1">
    <citation type="submission" date="2013-08" db="EMBL/GenBank/DDBJ databases">
        <title>Gluconobacter thailandicus NBRC 3257 whole genome sequence.</title>
        <authorList>
            <person name="Matsutani M."/>
            <person name="Yakushi T."/>
            <person name="Matsushita K."/>
        </authorList>
    </citation>
    <scope>NUCLEOTIDE SEQUENCE [LARGE SCALE GENOMIC DNA]</scope>
    <source>
        <strain evidence="2 3">NBRC 3257</strain>
    </source>
</reference>